<dbReference type="PRINTS" id="PR00035">
    <property type="entry name" value="HTHGNTR"/>
</dbReference>
<dbReference type="Gene3D" id="1.20.120.530">
    <property type="entry name" value="GntR ligand-binding domain-like"/>
    <property type="match status" value="1"/>
</dbReference>
<keyword evidence="2" id="KW-0238">DNA-binding</keyword>
<dbReference type="SMART" id="SM00345">
    <property type="entry name" value="HTH_GNTR"/>
    <property type="match status" value="1"/>
</dbReference>
<name>A0A1Y5SDC6_9RHOB</name>
<reference evidence="5 6" key="1">
    <citation type="submission" date="2017-03" db="EMBL/GenBank/DDBJ databases">
        <authorList>
            <person name="Afonso C.L."/>
            <person name="Miller P.J."/>
            <person name="Scott M.A."/>
            <person name="Spackman E."/>
            <person name="Goraichik I."/>
            <person name="Dimitrov K.M."/>
            <person name="Suarez D.L."/>
            <person name="Swayne D.E."/>
        </authorList>
    </citation>
    <scope>NUCLEOTIDE SEQUENCE [LARGE SCALE GENOMIC DNA]</scope>
    <source>
        <strain evidence="5 6">CECT 8287</strain>
    </source>
</reference>
<dbReference type="PANTHER" id="PTHR43537:SF41">
    <property type="entry name" value="TRANSCRIPTIONAL REGULATORY PROTEIN"/>
    <property type="match status" value="1"/>
</dbReference>
<dbReference type="GO" id="GO:0003677">
    <property type="term" value="F:DNA binding"/>
    <property type="evidence" value="ECO:0007669"/>
    <property type="project" value="UniProtKB-KW"/>
</dbReference>
<protein>
    <submittedName>
        <fullName evidence="5">Putative HTH-type transcriptional regulator YdfH</fullName>
    </submittedName>
</protein>
<dbReference type="InterPro" id="IPR036390">
    <property type="entry name" value="WH_DNA-bd_sf"/>
</dbReference>
<dbReference type="PANTHER" id="PTHR43537">
    <property type="entry name" value="TRANSCRIPTIONAL REGULATOR, GNTR FAMILY"/>
    <property type="match status" value="1"/>
</dbReference>
<dbReference type="SUPFAM" id="SSF46785">
    <property type="entry name" value="Winged helix' DNA-binding domain"/>
    <property type="match status" value="1"/>
</dbReference>
<dbReference type="Pfam" id="PF07729">
    <property type="entry name" value="FCD"/>
    <property type="match status" value="1"/>
</dbReference>
<dbReference type="SMART" id="SM00895">
    <property type="entry name" value="FCD"/>
    <property type="match status" value="1"/>
</dbReference>
<evidence type="ECO:0000256" key="2">
    <source>
        <dbReference type="ARBA" id="ARBA00023125"/>
    </source>
</evidence>
<dbReference type="InterPro" id="IPR008920">
    <property type="entry name" value="TF_FadR/GntR_C"/>
</dbReference>
<dbReference type="GO" id="GO:0003700">
    <property type="term" value="F:DNA-binding transcription factor activity"/>
    <property type="evidence" value="ECO:0007669"/>
    <property type="project" value="InterPro"/>
</dbReference>
<dbReference type="InterPro" id="IPR036388">
    <property type="entry name" value="WH-like_DNA-bd_sf"/>
</dbReference>
<accession>A0A1Y5SDC6</accession>
<dbReference type="CDD" id="cd07377">
    <property type="entry name" value="WHTH_GntR"/>
    <property type="match status" value="1"/>
</dbReference>
<dbReference type="InterPro" id="IPR011711">
    <property type="entry name" value="GntR_C"/>
</dbReference>
<feature type="domain" description="HTH gntR-type" evidence="4">
    <location>
        <begin position="10"/>
        <end position="77"/>
    </location>
</feature>
<dbReference type="InterPro" id="IPR000524">
    <property type="entry name" value="Tscrpt_reg_HTH_GntR"/>
</dbReference>
<dbReference type="Proteomes" id="UP000193827">
    <property type="component" value="Unassembled WGS sequence"/>
</dbReference>
<dbReference type="Pfam" id="PF00392">
    <property type="entry name" value="GntR"/>
    <property type="match status" value="1"/>
</dbReference>
<dbReference type="Gene3D" id="1.10.10.10">
    <property type="entry name" value="Winged helix-like DNA-binding domain superfamily/Winged helix DNA-binding domain"/>
    <property type="match status" value="1"/>
</dbReference>
<evidence type="ECO:0000313" key="6">
    <source>
        <dbReference type="Proteomes" id="UP000193827"/>
    </source>
</evidence>
<dbReference type="OrthoDB" id="7834120at2"/>
<evidence type="ECO:0000259" key="4">
    <source>
        <dbReference type="PROSITE" id="PS50949"/>
    </source>
</evidence>
<gene>
    <name evidence="5" type="primary">ydfH_3</name>
    <name evidence="5" type="ORF">PEL8287_01798</name>
</gene>
<evidence type="ECO:0000313" key="5">
    <source>
        <dbReference type="EMBL" id="SLN37442.1"/>
    </source>
</evidence>
<dbReference type="RefSeq" id="WP_085892310.1">
    <property type="nucleotide sequence ID" value="NZ_FWFL01000004.1"/>
</dbReference>
<evidence type="ECO:0000256" key="1">
    <source>
        <dbReference type="ARBA" id="ARBA00023015"/>
    </source>
</evidence>
<keyword evidence="1" id="KW-0805">Transcription regulation</keyword>
<evidence type="ECO:0000256" key="3">
    <source>
        <dbReference type="ARBA" id="ARBA00023163"/>
    </source>
</evidence>
<dbReference type="PROSITE" id="PS50949">
    <property type="entry name" value="HTH_GNTR"/>
    <property type="match status" value="1"/>
</dbReference>
<keyword evidence="6" id="KW-1185">Reference proteome</keyword>
<dbReference type="AlphaFoldDB" id="A0A1Y5SDC6"/>
<proteinExistence type="predicted"/>
<dbReference type="SUPFAM" id="SSF48008">
    <property type="entry name" value="GntR ligand-binding domain-like"/>
    <property type="match status" value="1"/>
</dbReference>
<dbReference type="EMBL" id="FWFL01000004">
    <property type="protein sequence ID" value="SLN37442.1"/>
    <property type="molecule type" value="Genomic_DNA"/>
</dbReference>
<keyword evidence="3" id="KW-0804">Transcription</keyword>
<sequence>MKSNRAIERSSLPDVIADDLRERILSGEMAEGETIRQEALAKEYDVSRMPIREALKRLDSEGLVQLAANRGASVTKHSLREIGEIFDLRVLIEVDLFRRAIPAMTSTDFSRCEAILEEMEGSYDADDVGKWGALNFKYHAALYAAADRKLTNELLQGISLHADRYVRMHLSVMKQREPARKEHRDLLAMAQARDIERGCALLSQHISRTKDQLLQLVAENRGATEI</sequence>
<organism evidence="5 6">
    <name type="scientific">Roseovarius litorisediminis</name>
    <dbReference type="NCBI Taxonomy" id="1312363"/>
    <lineage>
        <taxon>Bacteria</taxon>
        <taxon>Pseudomonadati</taxon>
        <taxon>Pseudomonadota</taxon>
        <taxon>Alphaproteobacteria</taxon>
        <taxon>Rhodobacterales</taxon>
        <taxon>Roseobacteraceae</taxon>
        <taxon>Roseovarius</taxon>
    </lineage>
</organism>